<dbReference type="Proteomes" id="UP001596297">
    <property type="component" value="Unassembled WGS sequence"/>
</dbReference>
<evidence type="ECO:0000256" key="1">
    <source>
        <dbReference type="SAM" id="Phobius"/>
    </source>
</evidence>
<gene>
    <name evidence="2" type="ORF">ACFP81_06270</name>
</gene>
<accession>A0ABW1YE08</accession>
<sequence length="102" mass="10908">MLLGGAWALCQAVTLVRRGGGWSGVVAWAGWAWLSVPFLLLGGVLWLARTGDFGFSVSGMGVGWSVYFPNSLTGQWITAAELLTLWLGPGLALLWWGRSRAA</sequence>
<keyword evidence="1" id="KW-0472">Membrane</keyword>
<evidence type="ECO:0000313" key="3">
    <source>
        <dbReference type="Proteomes" id="UP001596297"/>
    </source>
</evidence>
<feature type="transmembrane region" description="Helical" evidence="1">
    <location>
        <begin position="76"/>
        <end position="96"/>
    </location>
</feature>
<comment type="caution">
    <text evidence="2">The sequence shown here is derived from an EMBL/GenBank/DDBJ whole genome shotgun (WGS) entry which is preliminary data.</text>
</comment>
<dbReference type="EMBL" id="JBHSWD010000001">
    <property type="protein sequence ID" value="MFC6591653.1"/>
    <property type="molecule type" value="Genomic_DNA"/>
</dbReference>
<proteinExistence type="predicted"/>
<dbReference type="RefSeq" id="WP_380082656.1">
    <property type="nucleotide sequence ID" value="NZ_JBHSWD010000001.1"/>
</dbReference>
<feature type="transmembrane region" description="Helical" evidence="1">
    <location>
        <begin position="28"/>
        <end position="48"/>
    </location>
</feature>
<evidence type="ECO:0008006" key="4">
    <source>
        <dbReference type="Google" id="ProtNLM"/>
    </source>
</evidence>
<keyword evidence="3" id="KW-1185">Reference proteome</keyword>
<keyword evidence="1" id="KW-0812">Transmembrane</keyword>
<name>A0ABW1YE08_9DEIO</name>
<reference evidence="3" key="1">
    <citation type="journal article" date="2019" name="Int. J. Syst. Evol. Microbiol.">
        <title>The Global Catalogue of Microorganisms (GCM) 10K type strain sequencing project: providing services to taxonomists for standard genome sequencing and annotation.</title>
        <authorList>
            <consortium name="The Broad Institute Genomics Platform"/>
            <consortium name="The Broad Institute Genome Sequencing Center for Infectious Disease"/>
            <person name="Wu L."/>
            <person name="Ma J."/>
        </authorList>
    </citation>
    <scope>NUCLEOTIDE SEQUENCE [LARGE SCALE GENOMIC DNA]</scope>
    <source>
        <strain evidence="3">CGMCC 1.15772</strain>
    </source>
</reference>
<keyword evidence="1" id="KW-1133">Transmembrane helix</keyword>
<organism evidence="2 3">
    <name type="scientific">Deinococcus lacus</name>
    <dbReference type="NCBI Taxonomy" id="392561"/>
    <lineage>
        <taxon>Bacteria</taxon>
        <taxon>Thermotogati</taxon>
        <taxon>Deinococcota</taxon>
        <taxon>Deinococci</taxon>
        <taxon>Deinococcales</taxon>
        <taxon>Deinococcaceae</taxon>
        <taxon>Deinococcus</taxon>
    </lineage>
</organism>
<protein>
    <recommendedName>
        <fullName evidence="4">Lycopene cyclase domain-containing protein</fullName>
    </recommendedName>
</protein>
<evidence type="ECO:0000313" key="2">
    <source>
        <dbReference type="EMBL" id="MFC6591653.1"/>
    </source>
</evidence>